<name>A0ABQ1BJF7_9MYCO</name>
<keyword evidence="3" id="KW-1185">Reference proteome</keyword>
<dbReference type="Proteomes" id="UP000465306">
    <property type="component" value="Unassembled WGS sequence"/>
</dbReference>
<organism evidence="2 3">
    <name type="scientific">Mycobacterium kubicae</name>
    <dbReference type="NCBI Taxonomy" id="120959"/>
    <lineage>
        <taxon>Bacteria</taxon>
        <taxon>Bacillati</taxon>
        <taxon>Actinomycetota</taxon>
        <taxon>Actinomycetes</taxon>
        <taxon>Mycobacteriales</taxon>
        <taxon>Mycobacteriaceae</taxon>
        <taxon>Mycobacterium</taxon>
        <taxon>Mycobacterium simiae complex</taxon>
    </lineage>
</organism>
<evidence type="ECO:0000313" key="3">
    <source>
        <dbReference type="Proteomes" id="UP000465306"/>
    </source>
</evidence>
<evidence type="ECO:0000259" key="1">
    <source>
        <dbReference type="Pfam" id="PF20815"/>
    </source>
</evidence>
<reference evidence="2 3" key="1">
    <citation type="journal article" date="2019" name="Emerg. Microbes Infect.">
        <title>Comprehensive subspecies identification of 175 nontuberculous mycobacteria species based on 7547 genomic profiles.</title>
        <authorList>
            <person name="Matsumoto Y."/>
            <person name="Kinjo T."/>
            <person name="Motooka D."/>
            <person name="Nabeya D."/>
            <person name="Jung N."/>
            <person name="Uechi K."/>
            <person name="Horii T."/>
            <person name="Iida T."/>
            <person name="Fujita J."/>
            <person name="Nakamura S."/>
        </authorList>
    </citation>
    <scope>NUCLEOTIDE SEQUENCE [LARGE SCALE GENOMIC DNA]</scope>
    <source>
        <strain evidence="2 3">JCM 13573</strain>
    </source>
</reference>
<accession>A0ABQ1BJF7</accession>
<proteinExistence type="predicted"/>
<sequence length="106" mass="12277">MRSNNTLWLRIMTMHLGGNHEFSTFRRTLGAMLAHADGVTRIDENALTLWMYSHLRLIAVPYDDRDRLGRLERNVLTHLDPPLNLQGMATTPVRARLKELRRAITN</sequence>
<dbReference type="RefSeq" id="WP_241007882.1">
    <property type="nucleotide sequence ID" value="NZ_CP045075.1"/>
</dbReference>
<gene>
    <name evidence="2" type="ORF">MKUB_13060</name>
</gene>
<dbReference type="Pfam" id="PF20815">
    <property type="entry name" value="GIY_YIG_2"/>
    <property type="match status" value="1"/>
</dbReference>
<dbReference type="EMBL" id="BLKU01000003">
    <property type="protein sequence ID" value="GFG63816.1"/>
    <property type="molecule type" value="Genomic_DNA"/>
</dbReference>
<feature type="domain" description="GIY-YIG catalytic" evidence="1">
    <location>
        <begin position="5"/>
        <end position="102"/>
    </location>
</feature>
<comment type="caution">
    <text evidence="2">The sequence shown here is derived from an EMBL/GenBank/DDBJ whole genome shotgun (WGS) entry which is preliminary data.</text>
</comment>
<protein>
    <recommendedName>
        <fullName evidence="1">GIY-YIG catalytic domain-containing protein</fullName>
    </recommendedName>
</protein>
<dbReference type="InterPro" id="IPR049311">
    <property type="entry name" value="GIY_YIG_cat"/>
</dbReference>
<evidence type="ECO:0000313" key="2">
    <source>
        <dbReference type="EMBL" id="GFG63816.1"/>
    </source>
</evidence>